<feature type="transmembrane region" description="Helical" evidence="5">
    <location>
        <begin position="117"/>
        <end position="135"/>
    </location>
</feature>
<dbReference type="RefSeq" id="WP_266120724.1">
    <property type="nucleotide sequence ID" value="NZ_JAPKNA010000002.1"/>
</dbReference>
<evidence type="ECO:0000313" key="7">
    <source>
        <dbReference type="EMBL" id="MCX5464211.1"/>
    </source>
</evidence>
<feature type="domain" description="O-antigen ligase-related" evidence="6">
    <location>
        <begin position="191"/>
        <end position="343"/>
    </location>
</feature>
<dbReference type="InterPro" id="IPR007016">
    <property type="entry name" value="O-antigen_ligase-rel_domated"/>
</dbReference>
<keyword evidence="2 5" id="KW-0812">Transmembrane</keyword>
<feature type="transmembrane region" description="Helical" evidence="5">
    <location>
        <begin position="9"/>
        <end position="27"/>
    </location>
</feature>
<dbReference type="Pfam" id="PF04932">
    <property type="entry name" value="Wzy_C"/>
    <property type="match status" value="1"/>
</dbReference>
<evidence type="ECO:0000259" key="6">
    <source>
        <dbReference type="Pfam" id="PF04932"/>
    </source>
</evidence>
<feature type="transmembrane region" description="Helical" evidence="5">
    <location>
        <begin position="147"/>
        <end position="172"/>
    </location>
</feature>
<feature type="transmembrane region" description="Helical" evidence="5">
    <location>
        <begin position="92"/>
        <end position="110"/>
    </location>
</feature>
<feature type="transmembrane region" description="Helical" evidence="5">
    <location>
        <begin position="368"/>
        <end position="383"/>
    </location>
</feature>
<comment type="subcellular location">
    <subcellularLocation>
        <location evidence="1">Membrane</location>
        <topology evidence="1">Multi-pass membrane protein</topology>
    </subcellularLocation>
</comment>
<dbReference type="GO" id="GO:0016874">
    <property type="term" value="F:ligase activity"/>
    <property type="evidence" value="ECO:0007669"/>
    <property type="project" value="UniProtKB-KW"/>
</dbReference>
<keyword evidence="4 5" id="KW-0472">Membrane</keyword>
<evidence type="ECO:0000256" key="2">
    <source>
        <dbReference type="ARBA" id="ARBA00022692"/>
    </source>
</evidence>
<feature type="transmembrane region" description="Helical" evidence="5">
    <location>
        <begin position="63"/>
        <end position="86"/>
    </location>
</feature>
<feature type="transmembrane region" description="Helical" evidence="5">
    <location>
        <begin position="184"/>
        <end position="202"/>
    </location>
</feature>
<accession>A0ABT3VL14</accession>
<organism evidence="7 8">
    <name type="scientific">Alcaligenes parafaecalis</name>
    <dbReference type="NCBI Taxonomy" id="171260"/>
    <lineage>
        <taxon>Bacteria</taxon>
        <taxon>Pseudomonadati</taxon>
        <taxon>Pseudomonadota</taxon>
        <taxon>Betaproteobacteria</taxon>
        <taxon>Burkholderiales</taxon>
        <taxon>Alcaligenaceae</taxon>
        <taxon>Alcaligenes</taxon>
    </lineage>
</organism>
<feature type="transmembrane region" description="Helical" evidence="5">
    <location>
        <begin position="208"/>
        <end position="224"/>
    </location>
</feature>
<dbReference type="PANTHER" id="PTHR37422">
    <property type="entry name" value="TEICHURONIC ACID BIOSYNTHESIS PROTEIN TUAE"/>
    <property type="match status" value="1"/>
</dbReference>
<sequence>MSEPVSKSLFSFNAAAHLGVSLFFISLLSTRNVYSAGVILLLLTTLCWYPTSLRSGQSLQSQSISRGLYTILALVFANGLLIWFLHQNPSNQLDLLSRYLLLVPIFYMLSSLRLHSGVIWVCFALASLSALWIIPAQYGGPLHDGRIYGYTGAIQFGNIALSLACFCLVALLSQLSQAQRSSPILLVSFLGCLAGFLLSLLAGSRGGWIALPAVFLILAYAYLPKQYFRRGMMILSLAAALSASILWQTETIQSRIALAQHDIEQFEAGNSNTSIGARFAIWQANWKLIQERPLSGWSYQQHEQALTELVRTGQADAVVLNLANSHNNYIETWVDLGLAGLLLQILLLLYCFYGFIRRVHASEPHVRAYAACGSILIAIYALANLTQNMMERNNTLLFLLISIALFWSQIYPNQAKLRSEP</sequence>
<evidence type="ECO:0000256" key="5">
    <source>
        <dbReference type="SAM" id="Phobius"/>
    </source>
</evidence>
<feature type="transmembrane region" description="Helical" evidence="5">
    <location>
        <begin position="33"/>
        <end position="51"/>
    </location>
</feature>
<evidence type="ECO:0000256" key="3">
    <source>
        <dbReference type="ARBA" id="ARBA00022989"/>
    </source>
</evidence>
<proteinExistence type="predicted"/>
<evidence type="ECO:0000313" key="8">
    <source>
        <dbReference type="Proteomes" id="UP001209916"/>
    </source>
</evidence>
<protein>
    <submittedName>
        <fullName evidence="7">O-antigen ligase family protein</fullName>
    </submittedName>
</protein>
<feature type="transmembrane region" description="Helical" evidence="5">
    <location>
        <begin position="395"/>
        <end position="412"/>
    </location>
</feature>
<evidence type="ECO:0000256" key="1">
    <source>
        <dbReference type="ARBA" id="ARBA00004141"/>
    </source>
</evidence>
<comment type="caution">
    <text evidence="7">The sequence shown here is derived from an EMBL/GenBank/DDBJ whole genome shotgun (WGS) entry which is preliminary data.</text>
</comment>
<keyword evidence="3 5" id="KW-1133">Transmembrane helix</keyword>
<keyword evidence="7" id="KW-0436">Ligase</keyword>
<reference evidence="7 8" key="1">
    <citation type="submission" date="2022-11" db="EMBL/GenBank/DDBJ databases">
        <title>Biodiversity and phylogenetic relationships of bacteria.</title>
        <authorList>
            <person name="Machado R.A.R."/>
            <person name="Bhat A."/>
            <person name="Loulou A."/>
            <person name="Kallel S."/>
        </authorList>
    </citation>
    <scope>NUCLEOTIDE SEQUENCE [LARGE SCALE GENOMIC DNA]</scope>
    <source>
        <strain evidence="7 8">DSM 13975</strain>
    </source>
</reference>
<dbReference type="InterPro" id="IPR051533">
    <property type="entry name" value="WaaL-like"/>
</dbReference>
<feature type="transmembrane region" description="Helical" evidence="5">
    <location>
        <begin position="336"/>
        <end position="356"/>
    </location>
</feature>
<dbReference type="Proteomes" id="UP001209916">
    <property type="component" value="Unassembled WGS sequence"/>
</dbReference>
<keyword evidence="8" id="KW-1185">Reference proteome</keyword>
<gene>
    <name evidence="7" type="ORF">OSH09_08445</name>
</gene>
<dbReference type="PANTHER" id="PTHR37422:SF17">
    <property type="entry name" value="O-ANTIGEN LIGASE"/>
    <property type="match status" value="1"/>
</dbReference>
<name>A0ABT3VL14_9BURK</name>
<evidence type="ECO:0000256" key="4">
    <source>
        <dbReference type="ARBA" id="ARBA00023136"/>
    </source>
</evidence>
<dbReference type="EMBL" id="JAPKNA010000002">
    <property type="protein sequence ID" value="MCX5464211.1"/>
    <property type="molecule type" value="Genomic_DNA"/>
</dbReference>